<dbReference type="Gene3D" id="1.10.260.40">
    <property type="entry name" value="lambda repressor-like DNA-binding domains"/>
    <property type="match status" value="1"/>
</dbReference>
<dbReference type="CDD" id="cd00093">
    <property type="entry name" value="HTH_XRE"/>
    <property type="match status" value="1"/>
</dbReference>
<evidence type="ECO:0000313" key="2">
    <source>
        <dbReference type="EMBL" id="MDF0480240.1"/>
    </source>
</evidence>
<gene>
    <name evidence="2" type="ORF">OL233_08085</name>
</gene>
<dbReference type="PROSITE" id="PS50943">
    <property type="entry name" value="HTH_CROC1"/>
    <property type="match status" value="1"/>
</dbReference>
<dbReference type="SUPFAM" id="SSF47413">
    <property type="entry name" value="lambda repressor-like DNA-binding domains"/>
    <property type="match status" value="1"/>
</dbReference>
<reference evidence="2" key="1">
    <citation type="submission" date="2022-10" db="EMBL/GenBank/DDBJ databases">
        <title>Vagococcus sp. isolated from poultry meat.</title>
        <authorList>
            <person name="Johansson P."/>
            <person name="Bjorkroth J."/>
        </authorList>
    </citation>
    <scope>NUCLEOTIDE SEQUENCE</scope>
    <source>
        <strain evidence="2">PNs007</strain>
    </source>
</reference>
<accession>A0ABT5X2N4</accession>
<dbReference type="InterPro" id="IPR001387">
    <property type="entry name" value="Cro/C1-type_HTH"/>
</dbReference>
<dbReference type="Proteomes" id="UP001147148">
    <property type="component" value="Unassembled WGS sequence"/>
</dbReference>
<comment type="caution">
    <text evidence="2">The sequence shown here is derived from an EMBL/GenBank/DDBJ whole genome shotgun (WGS) entry which is preliminary data.</text>
</comment>
<evidence type="ECO:0000259" key="1">
    <source>
        <dbReference type="PROSITE" id="PS50943"/>
    </source>
</evidence>
<dbReference type="SMART" id="SM00530">
    <property type="entry name" value="HTH_XRE"/>
    <property type="match status" value="1"/>
</dbReference>
<keyword evidence="3" id="KW-1185">Reference proteome</keyword>
<dbReference type="Pfam" id="PF01381">
    <property type="entry name" value="HTH_3"/>
    <property type="match status" value="1"/>
</dbReference>
<name>A0ABT5X2N4_9ENTE</name>
<protein>
    <submittedName>
        <fullName evidence="2">Helix-turn-helix transcriptional regulator</fullName>
    </submittedName>
</protein>
<organism evidence="2 3">
    <name type="scientific">Vagococcus proximus</name>
    <dbReference type="NCBI Taxonomy" id="2991417"/>
    <lineage>
        <taxon>Bacteria</taxon>
        <taxon>Bacillati</taxon>
        <taxon>Bacillota</taxon>
        <taxon>Bacilli</taxon>
        <taxon>Lactobacillales</taxon>
        <taxon>Enterococcaceae</taxon>
        <taxon>Vagococcus</taxon>
    </lineage>
</organism>
<dbReference type="RefSeq" id="WP_275471826.1">
    <property type="nucleotide sequence ID" value="NZ_JAPDSH010000006.1"/>
</dbReference>
<evidence type="ECO:0000313" key="3">
    <source>
        <dbReference type="Proteomes" id="UP001147148"/>
    </source>
</evidence>
<proteinExistence type="predicted"/>
<dbReference type="EMBL" id="JAPDSH010000006">
    <property type="protein sequence ID" value="MDF0480240.1"/>
    <property type="molecule type" value="Genomic_DNA"/>
</dbReference>
<feature type="domain" description="HTH cro/C1-type" evidence="1">
    <location>
        <begin position="9"/>
        <end position="69"/>
    </location>
</feature>
<dbReference type="InterPro" id="IPR010982">
    <property type="entry name" value="Lambda_DNA-bd_dom_sf"/>
</dbReference>
<sequence length="139" mass="16191">MSNKLGEYLRELRGKQSLRDISEKTQLRLSHSYISDLENGYSRKKKPIQPSPETLKILSEVYNVKYYELMELAGYLEPQDTQNISHSTNSIEQELNKMIRDLTHGDAQSINDMDENTKELLIMSLENSLRIAQRESKKK</sequence>